<sequence>MKALVYAGPNKVEVRDVPEPQAREGAVKVKMLYCGLCGSDIGIYSGKHPRAKAPLILGHEFVGIVETAPGGSKFAVGDHVTAYPLISCGECYPCKNGTPHVCQTLHLLGIDTDGAMADHCWVDEDVLVKVPEGISDKLAALAEPLAVVVRTLHQANFKTLDRCVVMGAGPIGILTAILLKHSGAAQIIISDIDEGRLALCKEFGFDAVNVRDTNLIDHVNKATDNVGVDIVFECSGVESAALEVTKLTRVGGTICMTGVHKAPHAVDLMDLNFKEQTMVGSRVYTMREFADSVPLLANMAEDLEKVISQVIPLSESDKIFDMVADPSLRTVKILVDCQA</sequence>
<feature type="domain" description="Alcohol dehydrogenase-like N-terminal" evidence="3">
    <location>
        <begin position="24"/>
        <end position="132"/>
    </location>
</feature>
<dbReference type="Gene3D" id="3.40.50.720">
    <property type="entry name" value="NAD(P)-binding Rossmann-like Domain"/>
    <property type="match status" value="1"/>
</dbReference>
<reference evidence="4 5" key="1">
    <citation type="submission" date="2016-10" db="EMBL/GenBank/DDBJ databases">
        <authorList>
            <person name="de Groot N.N."/>
        </authorList>
    </citation>
    <scope>NUCLEOTIDE SEQUENCE [LARGE SCALE GENOMIC DNA]</scope>
    <source>
        <strain evidence="4 5">CGMCC 1.9157</strain>
    </source>
</reference>
<name>A0A1I5CP37_9HYPH</name>
<proteinExistence type="predicted"/>
<keyword evidence="5" id="KW-1185">Reference proteome</keyword>
<dbReference type="PANTHER" id="PTHR43401">
    <property type="entry name" value="L-THREONINE 3-DEHYDROGENASE"/>
    <property type="match status" value="1"/>
</dbReference>
<gene>
    <name evidence="4" type="ORF">SAMN04488056_102288</name>
</gene>
<dbReference type="InterPro" id="IPR011032">
    <property type="entry name" value="GroES-like_sf"/>
</dbReference>
<organism evidence="4 5">
    <name type="scientific">Cohaesibacter marisflavi</name>
    <dbReference type="NCBI Taxonomy" id="655353"/>
    <lineage>
        <taxon>Bacteria</taxon>
        <taxon>Pseudomonadati</taxon>
        <taxon>Pseudomonadota</taxon>
        <taxon>Alphaproteobacteria</taxon>
        <taxon>Hyphomicrobiales</taxon>
        <taxon>Cohaesibacteraceae</taxon>
    </lineage>
</organism>
<evidence type="ECO:0000259" key="2">
    <source>
        <dbReference type="Pfam" id="PF00107"/>
    </source>
</evidence>
<protein>
    <submittedName>
        <fullName evidence="4">Threonine dehydrogenase</fullName>
    </submittedName>
</protein>
<dbReference type="GO" id="GO:0016491">
    <property type="term" value="F:oxidoreductase activity"/>
    <property type="evidence" value="ECO:0007669"/>
    <property type="project" value="UniProtKB-KW"/>
</dbReference>
<dbReference type="Pfam" id="PF00107">
    <property type="entry name" value="ADH_zinc_N"/>
    <property type="match status" value="1"/>
</dbReference>
<evidence type="ECO:0000256" key="1">
    <source>
        <dbReference type="ARBA" id="ARBA00023002"/>
    </source>
</evidence>
<accession>A0A1I5CP37</accession>
<dbReference type="EMBL" id="FOVR01000002">
    <property type="protein sequence ID" value="SFN88401.1"/>
    <property type="molecule type" value="Genomic_DNA"/>
</dbReference>
<evidence type="ECO:0000259" key="3">
    <source>
        <dbReference type="Pfam" id="PF08240"/>
    </source>
</evidence>
<feature type="domain" description="Alcohol dehydrogenase-like C-terminal" evidence="2">
    <location>
        <begin position="170"/>
        <end position="297"/>
    </location>
</feature>
<dbReference type="AlphaFoldDB" id="A0A1I5CP37"/>
<evidence type="ECO:0000313" key="5">
    <source>
        <dbReference type="Proteomes" id="UP000199236"/>
    </source>
</evidence>
<dbReference type="SUPFAM" id="SSF51735">
    <property type="entry name" value="NAD(P)-binding Rossmann-fold domains"/>
    <property type="match status" value="1"/>
</dbReference>
<dbReference type="InterPro" id="IPR036291">
    <property type="entry name" value="NAD(P)-bd_dom_sf"/>
</dbReference>
<dbReference type="OrthoDB" id="9809185at2"/>
<dbReference type="Proteomes" id="UP000199236">
    <property type="component" value="Unassembled WGS sequence"/>
</dbReference>
<dbReference type="SUPFAM" id="SSF50129">
    <property type="entry name" value="GroES-like"/>
    <property type="match status" value="1"/>
</dbReference>
<dbReference type="InterPro" id="IPR013149">
    <property type="entry name" value="ADH-like_C"/>
</dbReference>
<evidence type="ECO:0000313" key="4">
    <source>
        <dbReference type="EMBL" id="SFN88401.1"/>
    </source>
</evidence>
<dbReference type="InterPro" id="IPR013154">
    <property type="entry name" value="ADH-like_N"/>
</dbReference>
<dbReference type="RefSeq" id="WP_090069591.1">
    <property type="nucleotide sequence ID" value="NZ_FOVR01000002.1"/>
</dbReference>
<dbReference type="Pfam" id="PF08240">
    <property type="entry name" value="ADH_N"/>
    <property type="match status" value="1"/>
</dbReference>
<dbReference type="STRING" id="655353.SAMN04488056_102288"/>
<dbReference type="InterPro" id="IPR050129">
    <property type="entry name" value="Zn_alcohol_dh"/>
</dbReference>
<dbReference type="PANTHER" id="PTHR43401:SF2">
    <property type="entry name" value="L-THREONINE 3-DEHYDROGENASE"/>
    <property type="match status" value="1"/>
</dbReference>
<keyword evidence="1" id="KW-0560">Oxidoreductase</keyword>
<dbReference type="Gene3D" id="3.90.180.10">
    <property type="entry name" value="Medium-chain alcohol dehydrogenases, catalytic domain"/>
    <property type="match status" value="1"/>
</dbReference>